<feature type="compositionally biased region" description="Low complexity" evidence="1">
    <location>
        <begin position="35"/>
        <end position="49"/>
    </location>
</feature>
<dbReference type="Proteomes" id="UP001432146">
    <property type="component" value="Unassembled WGS sequence"/>
</dbReference>
<dbReference type="EMBL" id="JAWNGG020000127">
    <property type="protein sequence ID" value="KAK9300335.1"/>
    <property type="molecule type" value="Genomic_DNA"/>
</dbReference>
<keyword evidence="3" id="KW-1185">Reference proteome</keyword>
<evidence type="ECO:0000313" key="2">
    <source>
        <dbReference type="EMBL" id="KAK9300335.1"/>
    </source>
</evidence>
<feature type="compositionally biased region" description="Acidic residues" evidence="1">
    <location>
        <begin position="95"/>
        <end position="107"/>
    </location>
</feature>
<proteinExistence type="predicted"/>
<feature type="compositionally biased region" description="Basic residues" evidence="1">
    <location>
        <begin position="66"/>
        <end position="90"/>
    </location>
</feature>
<feature type="region of interest" description="Disordered" evidence="1">
    <location>
        <begin position="362"/>
        <end position="395"/>
    </location>
</feature>
<reference evidence="2 3" key="1">
    <citation type="submission" date="2024-05" db="EMBL/GenBank/DDBJ databases">
        <title>The nuclear and mitochondrial genome assemblies of Tetragonisca angustula (Apidae: Meliponini), a tiny yet remarkable pollinator in the Neotropics.</title>
        <authorList>
            <person name="Ferrari R."/>
            <person name="Ricardo P.C."/>
            <person name="Dias F.C."/>
            <person name="Araujo N.S."/>
            <person name="Soares D.O."/>
            <person name="Zhou Q.-S."/>
            <person name="Zhu C.-D."/>
            <person name="Coutinho L."/>
            <person name="Airas M.C."/>
            <person name="Batista T.M."/>
        </authorList>
    </citation>
    <scope>NUCLEOTIDE SEQUENCE [LARGE SCALE GENOMIC DNA]</scope>
    <source>
        <strain evidence="2">ASF017062</strain>
        <tissue evidence="2">Abdomen</tissue>
    </source>
</reference>
<feature type="region of interest" description="Disordered" evidence="1">
    <location>
        <begin position="1"/>
        <end position="138"/>
    </location>
</feature>
<comment type="caution">
    <text evidence="2">The sequence shown here is derived from an EMBL/GenBank/DDBJ whole genome shotgun (WGS) entry which is preliminary data.</text>
</comment>
<feature type="region of interest" description="Disordered" evidence="1">
    <location>
        <begin position="440"/>
        <end position="476"/>
    </location>
</feature>
<evidence type="ECO:0000313" key="3">
    <source>
        <dbReference type="Proteomes" id="UP001432146"/>
    </source>
</evidence>
<gene>
    <name evidence="2" type="ORF">QLX08_006886</name>
</gene>
<name>A0AAW0ZRL7_9HYME</name>
<feature type="region of interest" description="Disordered" evidence="1">
    <location>
        <begin position="266"/>
        <end position="299"/>
    </location>
</feature>
<sequence>MSSSFEKQQKRQTIAGYKRSSNFCSTPLIGEAKKLSSISLSGIDSNSSSAREQNRREILLESLARMQKRKRKLQPKKAVSKPKRKSKRAKRNDDEKIDTDTDWETCDEEPRRQPLVRKASTSSASGSGTALFRDLGSPEKVRRTSRFIENRLESPLLRPRPYEIESPVRGDFDFKEDEGRALPLKDLPSSRICLDDSDSDDKSRHIKAEDAVKNYLGLRNNRNDQNHMRIEKCKEWLVDVSVPTASSDYLWDDFIRNNHKNIGKYLASPVQKSSSKKRRGTSNENEEGEHSVIQSSPEGKFNLEQARLRKQMSIVRGYWDKSSQKWVRFYDVYDFPAAEDKLKRRMTLNQFLQKCRDKKRRLEEVGSSSQNVKENVVERGENLSSNTKGKRGRKHVDFQFEPKKSSGTMTDISDSELQRINRIRQFASRLNARRKMMLEASRDTESHTGMSSLKRINENSTDDDKDETVVKPRDKPTIKSVEILTKRKWKVL</sequence>
<protein>
    <submittedName>
        <fullName evidence="2">Uncharacterized protein</fullName>
    </submittedName>
</protein>
<dbReference type="AlphaFoldDB" id="A0AAW0ZRL7"/>
<feature type="compositionally biased region" description="Basic and acidic residues" evidence="1">
    <location>
        <begin position="467"/>
        <end position="476"/>
    </location>
</feature>
<evidence type="ECO:0000256" key="1">
    <source>
        <dbReference type="SAM" id="MobiDB-lite"/>
    </source>
</evidence>
<organism evidence="2 3">
    <name type="scientific">Tetragonisca angustula</name>
    <dbReference type="NCBI Taxonomy" id="166442"/>
    <lineage>
        <taxon>Eukaryota</taxon>
        <taxon>Metazoa</taxon>
        <taxon>Ecdysozoa</taxon>
        <taxon>Arthropoda</taxon>
        <taxon>Hexapoda</taxon>
        <taxon>Insecta</taxon>
        <taxon>Pterygota</taxon>
        <taxon>Neoptera</taxon>
        <taxon>Endopterygota</taxon>
        <taxon>Hymenoptera</taxon>
        <taxon>Apocrita</taxon>
        <taxon>Aculeata</taxon>
        <taxon>Apoidea</taxon>
        <taxon>Anthophila</taxon>
        <taxon>Apidae</taxon>
        <taxon>Tetragonisca</taxon>
    </lineage>
</organism>
<feature type="compositionally biased region" description="Low complexity" evidence="1">
    <location>
        <begin position="119"/>
        <end position="130"/>
    </location>
</feature>
<accession>A0AAW0ZRL7</accession>